<evidence type="ECO:0008006" key="4">
    <source>
        <dbReference type="Google" id="ProtNLM"/>
    </source>
</evidence>
<keyword evidence="1" id="KW-0812">Transmembrane</keyword>
<accession>A0ABW7PUB5</accession>
<organism evidence="2 3">
    <name type="scientific">Pantoea osteomyelitidis</name>
    <dbReference type="NCBI Taxonomy" id="3230026"/>
    <lineage>
        <taxon>Bacteria</taxon>
        <taxon>Pseudomonadati</taxon>
        <taxon>Pseudomonadota</taxon>
        <taxon>Gammaproteobacteria</taxon>
        <taxon>Enterobacterales</taxon>
        <taxon>Erwiniaceae</taxon>
        <taxon>Pantoea</taxon>
    </lineage>
</organism>
<name>A0ABW7PUB5_9GAMM</name>
<keyword evidence="1" id="KW-1133">Transmembrane helix</keyword>
<keyword evidence="1" id="KW-0472">Membrane</keyword>
<proteinExistence type="predicted"/>
<reference evidence="2 3" key="1">
    <citation type="submission" date="2024-08" db="EMBL/GenBank/DDBJ databases">
        <title>Pantoea ronii - a newly identified human opportunistic pathogen.</title>
        <authorList>
            <person name="Keidar-Friedman D."/>
            <person name="Sorek N."/>
            <person name="Leshin-Carmel D."/>
            <person name="Tsur A."/>
            <person name="Amsalem M."/>
            <person name="Tolkach D."/>
            <person name="Brosh-Nissimov T."/>
        </authorList>
    </citation>
    <scope>NUCLEOTIDE SEQUENCE [LARGE SCALE GENOMIC DNA]</scope>
    <source>
        <strain evidence="2 3">AA23256</strain>
    </source>
</reference>
<evidence type="ECO:0000313" key="2">
    <source>
        <dbReference type="EMBL" id="MFH8133887.1"/>
    </source>
</evidence>
<feature type="transmembrane region" description="Helical" evidence="1">
    <location>
        <begin position="53"/>
        <end position="72"/>
    </location>
</feature>
<dbReference type="RefSeq" id="WP_397213222.1">
    <property type="nucleotide sequence ID" value="NZ_JBGFSN010000004.1"/>
</dbReference>
<comment type="caution">
    <text evidence="2">The sequence shown here is derived from an EMBL/GenBank/DDBJ whole genome shotgun (WGS) entry which is preliminary data.</text>
</comment>
<dbReference type="EMBL" id="JBGFSN010000004">
    <property type="protein sequence ID" value="MFH8133887.1"/>
    <property type="molecule type" value="Genomic_DNA"/>
</dbReference>
<feature type="transmembrane region" description="Helical" evidence="1">
    <location>
        <begin position="21"/>
        <end position="47"/>
    </location>
</feature>
<keyword evidence="3" id="KW-1185">Reference proteome</keyword>
<gene>
    <name evidence="2" type="ORF">ABU178_06835</name>
</gene>
<dbReference type="Proteomes" id="UP001611251">
    <property type="component" value="Unassembled WGS sequence"/>
</dbReference>
<protein>
    <recommendedName>
        <fullName evidence="4">DUF4133 domain-containing protein</fullName>
    </recommendedName>
</protein>
<evidence type="ECO:0000313" key="3">
    <source>
        <dbReference type="Proteomes" id="UP001611251"/>
    </source>
</evidence>
<evidence type="ECO:0000256" key="1">
    <source>
        <dbReference type="SAM" id="Phobius"/>
    </source>
</evidence>
<sequence>MERHKVHGLDVSIKELVIYAFLAWLFFRYSGIMISLAFFCSGLLALLLLPVDMWYSLFAFALMGIGLGLLLYRYHLRYDKLHHQMNRPRTYTAGRDEFHQ</sequence>